<evidence type="ECO:0000256" key="3">
    <source>
        <dbReference type="ARBA" id="ARBA00022833"/>
    </source>
</evidence>
<dbReference type="InterPro" id="IPR036691">
    <property type="entry name" value="Endo/exonu/phosph_ase_sf"/>
</dbReference>
<dbReference type="SUPFAM" id="SSF56672">
    <property type="entry name" value="DNA/RNA polymerases"/>
    <property type="match status" value="1"/>
</dbReference>
<dbReference type="SMART" id="SM00547">
    <property type="entry name" value="ZnF_RBZ"/>
    <property type="match status" value="1"/>
</dbReference>
<dbReference type="InterPro" id="IPR000477">
    <property type="entry name" value="RT_dom"/>
</dbReference>
<reference evidence="7 8" key="1">
    <citation type="journal article" date="2018" name="PLoS Genet.">
        <title>Population sequencing reveals clonal diversity and ancestral inbreeding in the grapevine cultivar Chardonnay.</title>
        <authorList>
            <person name="Roach M.J."/>
            <person name="Johnson D.L."/>
            <person name="Bohlmann J."/>
            <person name="van Vuuren H.J."/>
            <person name="Jones S.J."/>
            <person name="Pretorius I.S."/>
            <person name="Schmidt S.A."/>
            <person name="Borneman A.R."/>
        </authorList>
    </citation>
    <scope>NUCLEOTIDE SEQUENCE [LARGE SCALE GENOMIC DNA]</scope>
    <source>
        <strain evidence="8">cv. Chardonnay</strain>
        <tissue evidence="7">Leaf</tissue>
    </source>
</reference>
<dbReference type="PROSITE" id="PS01358">
    <property type="entry name" value="ZF_RANBP2_1"/>
    <property type="match status" value="1"/>
</dbReference>
<dbReference type="InterPro" id="IPR036443">
    <property type="entry name" value="Znf_RanBP2_sf"/>
</dbReference>
<dbReference type="SUPFAM" id="SSF90209">
    <property type="entry name" value="Ran binding protein zinc finger-like"/>
    <property type="match status" value="1"/>
</dbReference>
<evidence type="ECO:0000256" key="2">
    <source>
        <dbReference type="ARBA" id="ARBA00022771"/>
    </source>
</evidence>
<proteinExistence type="predicted"/>
<dbReference type="PANTHER" id="PTHR33116:SF78">
    <property type="entry name" value="OS12G0587133 PROTEIN"/>
    <property type="match status" value="1"/>
</dbReference>
<keyword evidence="3" id="KW-0862">Zinc</keyword>
<evidence type="ECO:0000256" key="1">
    <source>
        <dbReference type="ARBA" id="ARBA00022723"/>
    </source>
</evidence>
<evidence type="ECO:0000256" key="4">
    <source>
        <dbReference type="PROSITE-ProRule" id="PRU00322"/>
    </source>
</evidence>
<dbReference type="Pfam" id="PF03372">
    <property type="entry name" value="Exo_endo_phos"/>
    <property type="match status" value="1"/>
</dbReference>
<keyword evidence="2 4" id="KW-0863">Zinc-finger</keyword>
<keyword evidence="1" id="KW-0479">Metal-binding</keyword>
<comment type="caution">
    <text evidence="7">The sequence shown here is derived from an EMBL/GenBank/DDBJ whole genome shotgun (WGS) entry which is preliminary data.</text>
</comment>
<dbReference type="PROSITE" id="PS50878">
    <property type="entry name" value="RT_POL"/>
    <property type="match status" value="1"/>
</dbReference>
<dbReference type="GO" id="GO:0003824">
    <property type="term" value="F:catalytic activity"/>
    <property type="evidence" value="ECO:0007669"/>
    <property type="project" value="InterPro"/>
</dbReference>
<feature type="domain" description="Reverse transcriptase" evidence="6">
    <location>
        <begin position="335"/>
        <end position="615"/>
    </location>
</feature>
<dbReference type="Pfam" id="PF13966">
    <property type="entry name" value="zf-RVT"/>
    <property type="match status" value="1"/>
</dbReference>
<evidence type="ECO:0000259" key="6">
    <source>
        <dbReference type="PROSITE" id="PS50878"/>
    </source>
</evidence>
<protein>
    <submittedName>
        <fullName evidence="7">Putative ribonuclease H protein</fullName>
    </submittedName>
</protein>
<dbReference type="InterPro" id="IPR005135">
    <property type="entry name" value="Endo/exonuclease/phosphatase"/>
</dbReference>
<dbReference type="Gene3D" id="3.60.10.10">
    <property type="entry name" value="Endonuclease/exonuclease/phosphatase"/>
    <property type="match status" value="1"/>
</dbReference>
<dbReference type="InterPro" id="IPR001876">
    <property type="entry name" value="Znf_RanBP2"/>
</dbReference>
<feature type="domain" description="RanBP2-type" evidence="5">
    <location>
        <begin position="1130"/>
        <end position="1159"/>
    </location>
</feature>
<dbReference type="EMBL" id="QGNW01001469">
    <property type="protein sequence ID" value="RVW39848.1"/>
    <property type="molecule type" value="Genomic_DNA"/>
</dbReference>
<dbReference type="Pfam" id="PF00078">
    <property type="entry name" value="RVT_1"/>
    <property type="match status" value="1"/>
</dbReference>
<evidence type="ECO:0000259" key="5">
    <source>
        <dbReference type="PROSITE" id="PS50199"/>
    </source>
</evidence>
<dbReference type="CDD" id="cd01650">
    <property type="entry name" value="RT_nLTR_like"/>
    <property type="match status" value="1"/>
</dbReference>
<gene>
    <name evidence="7" type="primary">VvCHDh000004_732</name>
    <name evidence="7" type="ORF">CK203_083130</name>
</gene>
<dbReference type="Proteomes" id="UP000288805">
    <property type="component" value="Unassembled WGS sequence"/>
</dbReference>
<sequence length="1284" mass="146905">MKIKILSWNVRGANDSEKRKIIKSIIKSNKVDMVCLQETKIKDMSMGIVRSLGVGRHIDWRAINSKGAAGGVLVFWDNRVVDLLEVEERMFSVSCLFKNCMDGMRYPEERSRGGGSLYLARGLNNQSQSRLDRFLVTDEWDRMFNGAMQGILARPVSDHYPILLEGGVENHSTLSLEDCEARKEAKEAYKTWVLREEISWRQRSRELWLKEGDNNTKFFHRMANAHSRRNWLSRLKVDDCWHTEELDLKNSVVGAFKNLYTEEGGWRLGVEGLPFMRLDSCEAEGLEIPFTEGEVFAALSDLGKDKALSLDGFTMTFWLFSWDLVKAEIMGFFKEFHERGRFVKSLNATFLVLVPKRGGAEDLKDFRPISLVGSLYKLLAKVLANRIKNVLGKVISESQNAFVEGRQILDAVLIANEAVDLRLKDNVGGVLCKLDIEKAYERVSWSFLLAVLKEMGFGERWIKWIDWCISTVKFSVLVNGSPSGFFQSTRGLRQGDPLSPYLFVIAMEVFSSMMRRAISGGYLSGWKVSGGRGEGMHISHLLFADDALVFCEESLDEITYLSWLLMWFEACSGLRINLEKSEMIPVGRVLNIEGLALELGCKVGGIPSSYLGMPLGAAFNSLAVWDGVGERFRRRLAMWKRQYISKGGRLTLIRSTMSSMPIYLMSLFHLPRKVRLRLEKIQRDFLWGGGTLAHKPHLVRWNLVCLEKRKGGLGVRNLSLMNNALLCKWNWRFANERDALWRSVISLKYGVEEGGWCTRDVMGRNRVGLWKAIRKKWGLFDGRVAFHLGNGQRVKFWKDKCCGDGPLCESFPSLFSMSMSKNAWVSEVWNPVGDGIGWTPFFARAFNDWEIDLVERLLQKIQAFRVQREEEDRVIWTASNNGAFSVRSLYSMMEPGGLSLFPSERIWRARVPPKVAFFAWEASWGKVLTQEQLQRRGFSLANRCFPCLSKEETVDHLLLHCVKTRVLWNLLFSLFGISWTLSCTVKTTLLGWNGGFVGKRRKKAWQMAPLCIFWSIWKERNRLAFGDEDLSLQRTMPRKGNYQADYYDKDYDYEDYEDYDYDLDVEENAPVWHDPAFPNYCSGMMFDVEDDKESLWVVEPTFLNPFHLNKSGIYFAAIGEAVETNQETVRRGIWRCSICTFDNDESMSACDICGVLRYPLVNIHNNNDTKTADGICKDSGASIMAKSLFAQLPHRTLKKAVIFQLQNDDVVIEESSNFQKHGNIQGQFHKVHKAFSFHGLHHINIAPFKFDVPSPDELVSNGMHASKMASKGSTLWLQIELWPC</sequence>
<dbReference type="PROSITE" id="PS50199">
    <property type="entry name" value="ZF_RANBP2_2"/>
    <property type="match status" value="1"/>
</dbReference>
<dbReference type="PANTHER" id="PTHR33116">
    <property type="entry name" value="REVERSE TRANSCRIPTASE ZINC-BINDING DOMAIN-CONTAINING PROTEIN-RELATED-RELATED"/>
    <property type="match status" value="1"/>
</dbReference>
<dbReference type="InterPro" id="IPR026960">
    <property type="entry name" value="RVT-Znf"/>
</dbReference>
<accession>A0A438DX23</accession>
<dbReference type="GO" id="GO:0008270">
    <property type="term" value="F:zinc ion binding"/>
    <property type="evidence" value="ECO:0007669"/>
    <property type="project" value="UniProtKB-KW"/>
</dbReference>
<evidence type="ECO:0000313" key="8">
    <source>
        <dbReference type="Proteomes" id="UP000288805"/>
    </source>
</evidence>
<name>A0A438DX23_VITVI</name>
<dbReference type="SUPFAM" id="SSF56219">
    <property type="entry name" value="DNase I-like"/>
    <property type="match status" value="1"/>
</dbReference>
<evidence type="ECO:0000313" key="7">
    <source>
        <dbReference type="EMBL" id="RVW39848.1"/>
    </source>
</evidence>
<dbReference type="InterPro" id="IPR043502">
    <property type="entry name" value="DNA/RNA_pol_sf"/>
</dbReference>
<organism evidence="7 8">
    <name type="scientific">Vitis vinifera</name>
    <name type="common">Grape</name>
    <dbReference type="NCBI Taxonomy" id="29760"/>
    <lineage>
        <taxon>Eukaryota</taxon>
        <taxon>Viridiplantae</taxon>
        <taxon>Streptophyta</taxon>
        <taxon>Embryophyta</taxon>
        <taxon>Tracheophyta</taxon>
        <taxon>Spermatophyta</taxon>
        <taxon>Magnoliopsida</taxon>
        <taxon>eudicotyledons</taxon>
        <taxon>Gunneridae</taxon>
        <taxon>Pentapetalae</taxon>
        <taxon>rosids</taxon>
        <taxon>Vitales</taxon>
        <taxon>Vitaceae</taxon>
        <taxon>Viteae</taxon>
        <taxon>Vitis</taxon>
    </lineage>
</organism>